<name>A0ABP4Y4T4_9MICO</name>
<evidence type="ECO:0000313" key="3">
    <source>
        <dbReference type="Proteomes" id="UP001500002"/>
    </source>
</evidence>
<accession>A0ABP4Y4T4</accession>
<proteinExistence type="predicted"/>
<dbReference type="RefSeq" id="WP_344294031.1">
    <property type="nucleotide sequence ID" value="NZ_BAAANJ010000002.1"/>
</dbReference>
<comment type="caution">
    <text evidence="2">The sequence shown here is derived from an EMBL/GenBank/DDBJ whole genome shotgun (WGS) entry which is preliminary data.</text>
</comment>
<gene>
    <name evidence="2" type="ORF">GCM10009749_09990</name>
</gene>
<feature type="domain" description="Glycosyltransferase 2-like" evidence="1">
    <location>
        <begin position="10"/>
        <end position="164"/>
    </location>
</feature>
<evidence type="ECO:0000259" key="1">
    <source>
        <dbReference type="Pfam" id="PF00535"/>
    </source>
</evidence>
<dbReference type="EMBL" id="BAAANJ010000002">
    <property type="protein sequence ID" value="GAA1803790.1"/>
    <property type="molecule type" value="Genomic_DNA"/>
</dbReference>
<protein>
    <recommendedName>
        <fullName evidence="1">Glycosyltransferase 2-like domain-containing protein</fullName>
    </recommendedName>
</protein>
<sequence>MTGAEARVDVIVPVHNAQRPVARAVRSALLGAGDEVRVLVVCHRVPCAAIAEALGALSSDARVELIECSDSTRGPAAPMNAGLEASTAAFVFRLDSDDELEAGALQSMLVIQQRDDADVVIPMIVTDANGPLMSPRLRRGRTSGLDPVADRLAYRTHTFALLSRGRFGRLRLTPGLATGEDVEYSTAVWFSRARISADVGGPAYLLHAGAGDRVTETRRAVRDDLECVRLLLDSETFRVAGRRAQRAIATKLMRNHVISTLHNRLSSDQWALDDRRELAEVIAEIMVSAPGASRPLSIVERRLLATLSDPMSPIERAIEVASRPRRLHELYLTLDPFGLLASDAPIRMTASAKYLTRAVNARQESAPPRR</sequence>
<reference evidence="3" key="1">
    <citation type="journal article" date="2019" name="Int. J. Syst. Evol. Microbiol.">
        <title>The Global Catalogue of Microorganisms (GCM) 10K type strain sequencing project: providing services to taxonomists for standard genome sequencing and annotation.</title>
        <authorList>
            <consortium name="The Broad Institute Genomics Platform"/>
            <consortium name="The Broad Institute Genome Sequencing Center for Infectious Disease"/>
            <person name="Wu L."/>
            <person name="Ma J."/>
        </authorList>
    </citation>
    <scope>NUCLEOTIDE SEQUENCE [LARGE SCALE GENOMIC DNA]</scope>
    <source>
        <strain evidence="3">JCM 14322</strain>
    </source>
</reference>
<dbReference type="InterPro" id="IPR001173">
    <property type="entry name" value="Glyco_trans_2-like"/>
</dbReference>
<dbReference type="InterPro" id="IPR029044">
    <property type="entry name" value="Nucleotide-diphossugar_trans"/>
</dbReference>
<organism evidence="2 3">
    <name type="scientific">Agromyces neolithicus</name>
    <dbReference type="NCBI Taxonomy" id="269420"/>
    <lineage>
        <taxon>Bacteria</taxon>
        <taxon>Bacillati</taxon>
        <taxon>Actinomycetota</taxon>
        <taxon>Actinomycetes</taxon>
        <taxon>Micrococcales</taxon>
        <taxon>Microbacteriaceae</taxon>
        <taxon>Agromyces</taxon>
    </lineage>
</organism>
<evidence type="ECO:0000313" key="2">
    <source>
        <dbReference type="EMBL" id="GAA1803790.1"/>
    </source>
</evidence>
<dbReference type="CDD" id="cd00761">
    <property type="entry name" value="Glyco_tranf_GTA_type"/>
    <property type="match status" value="1"/>
</dbReference>
<dbReference type="Gene3D" id="3.90.550.10">
    <property type="entry name" value="Spore Coat Polysaccharide Biosynthesis Protein SpsA, Chain A"/>
    <property type="match status" value="1"/>
</dbReference>
<keyword evidence="3" id="KW-1185">Reference proteome</keyword>
<dbReference type="SUPFAM" id="SSF53448">
    <property type="entry name" value="Nucleotide-diphospho-sugar transferases"/>
    <property type="match status" value="1"/>
</dbReference>
<dbReference type="Proteomes" id="UP001500002">
    <property type="component" value="Unassembled WGS sequence"/>
</dbReference>
<dbReference type="Pfam" id="PF00535">
    <property type="entry name" value="Glycos_transf_2"/>
    <property type="match status" value="1"/>
</dbReference>